<dbReference type="RefSeq" id="WP_011480924.1">
    <property type="nucleotide sequence ID" value="NC_007947.1"/>
</dbReference>
<proteinExistence type="predicted"/>
<keyword evidence="1" id="KW-0472">Membrane</keyword>
<evidence type="ECO:0008006" key="4">
    <source>
        <dbReference type="Google" id="ProtNLM"/>
    </source>
</evidence>
<gene>
    <name evidence="2" type="ordered locus">Mfla_2708</name>
</gene>
<dbReference type="KEGG" id="mfa:Mfla_2708"/>
<evidence type="ECO:0000313" key="3">
    <source>
        <dbReference type="Proteomes" id="UP000002440"/>
    </source>
</evidence>
<organism evidence="2 3">
    <name type="scientific">Methylobacillus flagellatus (strain ATCC 51484 / DSM 6875 / VKM B-1610 / KT)</name>
    <dbReference type="NCBI Taxonomy" id="265072"/>
    <lineage>
        <taxon>Bacteria</taxon>
        <taxon>Pseudomonadati</taxon>
        <taxon>Pseudomonadota</taxon>
        <taxon>Betaproteobacteria</taxon>
        <taxon>Nitrosomonadales</taxon>
        <taxon>Methylophilaceae</taxon>
        <taxon>Methylobacillus</taxon>
    </lineage>
</organism>
<dbReference type="OrthoDB" id="6891152at2"/>
<dbReference type="Proteomes" id="UP000002440">
    <property type="component" value="Chromosome"/>
</dbReference>
<dbReference type="eggNOG" id="ENOG5032FG4">
    <property type="taxonomic scope" value="Bacteria"/>
</dbReference>
<feature type="transmembrane region" description="Helical" evidence="1">
    <location>
        <begin position="31"/>
        <end position="50"/>
    </location>
</feature>
<keyword evidence="1" id="KW-0812">Transmembrane</keyword>
<evidence type="ECO:0000313" key="2">
    <source>
        <dbReference type="EMBL" id="ABE50971.1"/>
    </source>
</evidence>
<dbReference type="EMBL" id="CP000284">
    <property type="protein sequence ID" value="ABE50971.1"/>
    <property type="molecule type" value="Genomic_DNA"/>
</dbReference>
<keyword evidence="3" id="KW-1185">Reference proteome</keyword>
<protein>
    <recommendedName>
        <fullName evidence="4">SMODS and SLOG-associating 2TM effector domain-containing protein</fullName>
    </recommendedName>
</protein>
<evidence type="ECO:0000256" key="1">
    <source>
        <dbReference type="SAM" id="Phobius"/>
    </source>
</evidence>
<sequence>MINTEKLSSEQWGLLFDVRRSIRYHDKRRSFFLRLHQFTSVLTIMMAGSVVFDFAKPGEVSWWLKVISLGTALLVIFDLAFRFSEKEKIHLDLKGRWIDLESKMLSKLDDESAWNEFCLDRLKIEQDEPPIYRALDLLCHNELTFAEGLSQSERFDIPCHYLLFKNISHFHDICNKVKKFPKEEDQ</sequence>
<accession>Q1GXR6</accession>
<keyword evidence="1" id="KW-1133">Transmembrane helix</keyword>
<dbReference type="AlphaFoldDB" id="Q1GXR6"/>
<reference evidence="2 3" key="1">
    <citation type="submission" date="2006-03" db="EMBL/GenBank/DDBJ databases">
        <title>Complete sequence of Methylobacillus flagellatus KT.</title>
        <authorList>
            <consortium name="US DOE Joint Genome Institute"/>
            <person name="Copeland A."/>
            <person name="Lucas S."/>
            <person name="Lapidus A."/>
            <person name="Barry K."/>
            <person name="Detter J.C."/>
            <person name="Glavina del Rio T."/>
            <person name="Hammon N."/>
            <person name="Israni S."/>
            <person name="Dalin E."/>
            <person name="Tice H."/>
            <person name="Pitluck S."/>
            <person name="Brettin T."/>
            <person name="Bruce D."/>
            <person name="Han C."/>
            <person name="Tapia R."/>
            <person name="Saunders E."/>
            <person name="Gilna P."/>
            <person name="Schmutz J."/>
            <person name="Larimer F."/>
            <person name="Land M."/>
            <person name="Kyrpides N."/>
            <person name="Anderson I."/>
            <person name="Richardson P."/>
        </authorList>
    </citation>
    <scope>NUCLEOTIDE SEQUENCE [LARGE SCALE GENOMIC DNA]</scope>
    <source>
        <strain evidence="3">KT / ATCC 51484 / DSM 6875</strain>
    </source>
</reference>
<feature type="transmembrane region" description="Helical" evidence="1">
    <location>
        <begin position="62"/>
        <end position="81"/>
    </location>
</feature>
<dbReference type="HOGENOM" id="CLU_114946_0_0_4"/>
<name>Q1GXR6_METFK</name>